<feature type="compositionally biased region" description="Polar residues" evidence="1">
    <location>
        <begin position="122"/>
        <end position="149"/>
    </location>
</feature>
<reference evidence="4" key="1">
    <citation type="journal article" date="2019" name="Int. J. Syst. Evol. Microbiol.">
        <title>The Global Catalogue of Microorganisms (GCM) 10K type strain sequencing project: providing services to taxonomists for standard genome sequencing and annotation.</title>
        <authorList>
            <consortium name="The Broad Institute Genomics Platform"/>
            <consortium name="The Broad Institute Genome Sequencing Center for Infectious Disease"/>
            <person name="Wu L."/>
            <person name="Ma J."/>
        </authorList>
    </citation>
    <scope>NUCLEOTIDE SEQUENCE [LARGE SCALE GENOMIC DNA]</scope>
    <source>
        <strain evidence="4">JCM 17555</strain>
    </source>
</reference>
<protein>
    <recommendedName>
        <fullName evidence="5">DUF3618 domain-containing protein</fullName>
    </recommendedName>
</protein>
<comment type="caution">
    <text evidence="3">The sequence shown here is derived from an EMBL/GenBank/DDBJ whole genome shotgun (WGS) entry which is preliminary data.</text>
</comment>
<organism evidence="3 4">
    <name type="scientific">Allohahella marinimesophila</name>
    <dbReference type="NCBI Taxonomy" id="1054972"/>
    <lineage>
        <taxon>Bacteria</taxon>
        <taxon>Pseudomonadati</taxon>
        <taxon>Pseudomonadota</taxon>
        <taxon>Gammaproteobacteria</taxon>
        <taxon>Oceanospirillales</taxon>
        <taxon>Hahellaceae</taxon>
        <taxon>Allohahella</taxon>
    </lineage>
</organism>
<name>A0ABP7PNQ6_9GAMM</name>
<feature type="region of interest" description="Disordered" evidence="1">
    <location>
        <begin position="79"/>
        <end position="149"/>
    </location>
</feature>
<dbReference type="Proteomes" id="UP001501337">
    <property type="component" value="Unassembled WGS sequence"/>
</dbReference>
<keyword evidence="2" id="KW-0812">Transmembrane</keyword>
<proteinExistence type="predicted"/>
<gene>
    <name evidence="3" type="ORF">GCM10022278_27950</name>
</gene>
<evidence type="ECO:0008006" key="5">
    <source>
        <dbReference type="Google" id="ProtNLM"/>
    </source>
</evidence>
<evidence type="ECO:0000256" key="2">
    <source>
        <dbReference type="SAM" id="Phobius"/>
    </source>
</evidence>
<evidence type="ECO:0000313" key="3">
    <source>
        <dbReference type="EMBL" id="GAA3968609.1"/>
    </source>
</evidence>
<dbReference type="RefSeq" id="WP_344807423.1">
    <property type="nucleotide sequence ID" value="NZ_BAABBO010000012.1"/>
</dbReference>
<evidence type="ECO:0000313" key="4">
    <source>
        <dbReference type="Proteomes" id="UP001501337"/>
    </source>
</evidence>
<feature type="compositionally biased region" description="Low complexity" evidence="1">
    <location>
        <begin position="79"/>
        <end position="88"/>
    </location>
</feature>
<keyword evidence="4" id="KW-1185">Reference proteome</keyword>
<sequence length="149" mass="16423">MTYKDTMNDVREKISDVTHKVADEYEEYAPELRERGRELVGRTREFVQAPPTALVIGGAVAGAATAMLVWALMHRESSSSRYGTMRSSNLRGTTTQRTPRQYAGTSSSADPRNETRAAGTASKLTPTTYRPSNERSSGSYNPTRTEADI</sequence>
<feature type="compositionally biased region" description="Polar residues" evidence="1">
    <location>
        <begin position="89"/>
        <end position="110"/>
    </location>
</feature>
<keyword evidence="2" id="KW-0472">Membrane</keyword>
<evidence type="ECO:0000256" key="1">
    <source>
        <dbReference type="SAM" id="MobiDB-lite"/>
    </source>
</evidence>
<feature type="transmembrane region" description="Helical" evidence="2">
    <location>
        <begin position="53"/>
        <end position="73"/>
    </location>
</feature>
<dbReference type="EMBL" id="BAABBO010000012">
    <property type="protein sequence ID" value="GAA3968609.1"/>
    <property type="molecule type" value="Genomic_DNA"/>
</dbReference>
<accession>A0ABP7PNQ6</accession>
<keyword evidence="2" id="KW-1133">Transmembrane helix</keyword>